<dbReference type="EMBL" id="REFJ01000005">
    <property type="protein sequence ID" value="RMA78812.1"/>
    <property type="molecule type" value="Genomic_DNA"/>
</dbReference>
<dbReference type="Proteomes" id="UP000267187">
    <property type="component" value="Unassembled WGS sequence"/>
</dbReference>
<evidence type="ECO:0000313" key="7">
    <source>
        <dbReference type="EMBL" id="RMA78812.1"/>
    </source>
</evidence>
<keyword evidence="4 6" id="KW-1133">Transmembrane helix</keyword>
<gene>
    <name evidence="7" type="ORF">DFR27_2151</name>
</gene>
<keyword evidence="8" id="KW-1185">Reference proteome</keyword>
<evidence type="ECO:0000313" key="8">
    <source>
        <dbReference type="Proteomes" id="UP000267187"/>
    </source>
</evidence>
<feature type="transmembrane region" description="Helical" evidence="6">
    <location>
        <begin position="144"/>
        <end position="167"/>
    </location>
</feature>
<evidence type="ECO:0000256" key="2">
    <source>
        <dbReference type="ARBA" id="ARBA00022475"/>
    </source>
</evidence>
<feature type="transmembrane region" description="Helical" evidence="6">
    <location>
        <begin position="243"/>
        <end position="269"/>
    </location>
</feature>
<feature type="transmembrane region" description="Helical" evidence="6">
    <location>
        <begin position="187"/>
        <end position="204"/>
    </location>
</feature>
<proteinExistence type="predicted"/>
<feature type="transmembrane region" description="Helical" evidence="6">
    <location>
        <begin position="104"/>
        <end position="123"/>
    </location>
</feature>
<accession>A0A3M0AHX3</accession>
<dbReference type="PANTHER" id="PTHR30213:SF0">
    <property type="entry name" value="UPF0761 MEMBRANE PROTEIN YIHY"/>
    <property type="match status" value="1"/>
</dbReference>
<dbReference type="PANTHER" id="PTHR30213">
    <property type="entry name" value="INNER MEMBRANE PROTEIN YHJD"/>
    <property type="match status" value="1"/>
</dbReference>
<dbReference type="NCBIfam" id="TIGR00765">
    <property type="entry name" value="yihY_not_rbn"/>
    <property type="match status" value="1"/>
</dbReference>
<evidence type="ECO:0000256" key="5">
    <source>
        <dbReference type="ARBA" id="ARBA00023136"/>
    </source>
</evidence>
<organism evidence="7 8">
    <name type="scientific">Umboniibacter marinipuniceus</name>
    <dbReference type="NCBI Taxonomy" id="569599"/>
    <lineage>
        <taxon>Bacteria</taxon>
        <taxon>Pseudomonadati</taxon>
        <taxon>Pseudomonadota</taxon>
        <taxon>Gammaproteobacteria</taxon>
        <taxon>Cellvibrionales</taxon>
        <taxon>Cellvibrionaceae</taxon>
        <taxon>Umboniibacter</taxon>
    </lineage>
</organism>
<dbReference type="OrthoDB" id="9808671at2"/>
<dbReference type="AlphaFoldDB" id="A0A3M0AHX3"/>
<evidence type="ECO:0000256" key="4">
    <source>
        <dbReference type="ARBA" id="ARBA00022989"/>
    </source>
</evidence>
<evidence type="ECO:0000256" key="1">
    <source>
        <dbReference type="ARBA" id="ARBA00004651"/>
    </source>
</evidence>
<comment type="subcellular location">
    <subcellularLocation>
        <location evidence="1">Cell membrane</location>
        <topology evidence="1">Multi-pass membrane protein</topology>
    </subcellularLocation>
</comment>
<feature type="transmembrane region" description="Helical" evidence="6">
    <location>
        <begin position="216"/>
        <end position="237"/>
    </location>
</feature>
<dbReference type="GO" id="GO:0005886">
    <property type="term" value="C:plasma membrane"/>
    <property type="evidence" value="ECO:0007669"/>
    <property type="project" value="UniProtKB-SubCell"/>
</dbReference>
<protein>
    <submittedName>
        <fullName evidence="7">tRNA-processing RNAse BN</fullName>
    </submittedName>
</protein>
<evidence type="ECO:0000256" key="3">
    <source>
        <dbReference type="ARBA" id="ARBA00022692"/>
    </source>
</evidence>
<dbReference type="RefSeq" id="WP_121877450.1">
    <property type="nucleotide sequence ID" value="NZ_REFJ01000005.1"/>
</dbReference>
<keyword evidence="5 6" id="KW-0472">Membrane</keyword>
<feature type="transmembrane region" description="Helical" evidence="6">
    <location>
        <begin position="47"/>
        <end position="67"/>
    </location>
</feature>
<dbReference type="Pfam" id="PF03631">
    <property type="entry name" value="Virul_fac_BrkB"/>
    <property type="match status" value="1"/>
</dbReference>
<dbReference type="InterPro" id="IPR017039">
    <property type="entry name" value="Virul_fac_BrkB"/>
</dbReference>
<name>A0A3M0AHX3_9GAMM</name>
<keyword evidence="2" id="KW-1003">Cell membrane</keyword>
<comment type="caution">
    <text evidence="7">The sequence shown here is derived from an EMBL/GenBank/DDBJ whole genome shotgun (WGS) entry which is preliminary data.</text>
</comment>
<keyword evidence="3 6" id="KW-0812">Transmembrane</keyword>
<evidence type="ECO:0000256" key="6">
    <source>
        <dbReference type="SAM" id="Phobius"/>
    </source>
</evidence>
<reference evidence="7 8" key="1">
    <citation type="submission" date="2018-10" db="EMBL/GenBank/DDBJ databases">
        <title>Genomic Encyclopedia of Type Strains, Phase IV (KMG-IV): sequencing the most valuable type-strain genomes for metagenomic binning, comparative biology and taxonomic classification.</title>
        <authorList>
            <person name="Goeker M."/>
        </authorList>
    </citation>
    <scope>NUCLEOTIDE SEQUENCE [LARGE SCALE GENOMIC DNA]</scope>
    <source>
        <strain evidence="7 8">DSM 25080</strain>
    </source>
</reference>
<sequence length="416" mass="46611">MEKVADTIITTTRERMLEFIRFCRFVLRRFVDDGCAHAAAALTYTSLFAIVPTLTVMVTIIAIVPAFEPALQQAQELLLNHLVPSSSDTVQSALVGFTNEAKKLTGFSVLLLIVTVVLLLNTIEDAFNRIWGIKQRRKLRPKLMLYWTLISLGPIFLASAAAASAALAQSEYISWLDAEHLNWLLTPLPWVFNCLLFSMLLAYVPNCYVPARDAILGGMVTASLFMVAQNVFSVGAFSPNYSAIYGTFAAVPLFLLWIYASWIVVLFGANLTRCLPRYHTTNRTSSSRLMVAIAVLRWLWANHAQGYRLSERQWIGGKIKSLPLESHADWLALRHRLVAERILLVNDEDELALGRDLTRYSIGDFLRILEPNVLMDDTLRRTRDKLPATVSASLKGLQGDAEVVLKQPLSVWLEKG</sequence>